<dbReference type="AlphaFoldDB" id="A0A540N4F8"/>
<comment type="caution">
    <text evidence="1">The sequence shown here is derived from an EMBL/GenBank/DDBJ whole genome shotgun (WGS) entry which is preliminary data.</text>
</comment>
<organism evidence="1 2">
    <name type="scientific">Malus baccata</name>
    <name type="common">Siberian crab apple</name>
    <name type="synonym">Pyrus baccata</name>
    <dbReference type="NCBI Taxonomy" id="106549"/>
    <lineage>
        <taxon>Eukaryota</taxon>
        <taxon>Viridiplantae</taxon>
        <taxon>Streptophyta</taxon>
        <taxon>Embryophyta</taxon>
        <taxon>Tracheophyta</taxon>
        <taxon>Spermatophyta</taxon>
        <taxon>Magnoliopsida</taxon>
        <taxon>eudicotyledons</taxon>
        <taxon>Gunneridae</taxon>
        <taxon>Pentapetalae</taxon>
        <taxon>rosids</taxon>
        <taxon>fabids</taxon>
        <taxon>Rosales</taxon>
        <taxon>Rosaceae</taxon>
        <taxon>Amygdaloideae</taxon>
        <taxon>Maleae</taxon>
        <taxon>Malus</taxon>
    </lineage>
</organism>
<accession>A0A540N4F8</accession>
<gene>
    <name evidence="1" type="ORF">C1H46_008462</name>
</gene>
<protein>
    <submittedName>
        <fullName evidence="1">Uncharacterized protein</fullName>
    </submittedName>
</protein>
<name>A0A540N4F8_MALBA</name>
<reference evidence="1 2" key="1">
    <citation type="journal article" date="2019" name="G3 (Bethesda)">
        <title>Sequencing of a Wild Apple (Malus baccata) Genome Unravels the Differences Between Cultivated and Wild Apple Species Regarding Disease Resistance and Cold Tolerance.</title>
        <authorList>
            <person name="Chen X."/>
        </authorList>
    </citation>
    <scope>NUCLEOTIDE SEQUENCE [LARGE SCALE GENOMIC DNA]</scope>
    <source>
        <strain evidence="2">cv. Shandingzi</strain>
        <tissue evidence="1">Leaves</tissue>
    </source>
</reference>
<sequence>MESFNGSLKLIEDKIVKGNKYTGNITFIAYGKNLAKFCTMINECDIIFESF</sequence>
<evidence type="ECO:0000313" key="1">
    <source>
        <dbReference type="EMBL" id="TQE05938.1"/>
    </source>
</evidence>
<dbReference type="Proteomes" id="UP000315295">
    <property type="component" value="Unassembled WGS sequence"/>
</dbReference>
<evidence type="ECO:0000313" key="2">
    <source>
        <dbReference type="Proteomes" id="UP000315295"/>
    </source>
</evidence>
<keyword evidence="2" id="KW-1185">Reference proteome</keyword>
<proteinExistence type="predicted"/>
<dbReference type="EMBL" id="VIEB01000113">
    <property type="protein sequence ID" value="TQE05938.1"/>
    <property type="molecule type" value="Genomic_DNA"/>
</dbReference>